<dbReference type="EMBL" id="CP003546">
    <property type="protein sequence ID" value="AFP85274.1"/>
    <property type="molecule type" value="Genomic_DNA"/>
</dbReference>
<dbReference type="KEGG" id="sect:A359_09080"/>
<evidence type="ECO:0000313" key="2">
    <source>
        <dbReference type="Proteomes" id="UP000003936"/>
    </source>
</evidence>
<reference evidence="1 2" key="1">
    <citation type="journal article" date="2012" name="Mol. Biol. Evol.">
        <title>Genome reduction and co-evolution between the primary and secondary bacterial symbionts of psyllids.</title>
        <authorList>
            <person name="Sloan D.B."/>
            <person name="Moran N.A."/>
        </authorList>
    </citation>
    <scope>NUCLEOTIDE SEQUENCE [LARGE SCALE GENOMIC DNA]</scope>
    <source>
        <strain evidence="1">Ceuc_S</strain>
    </source>
</reference>
<gene>
    <name evidence="1" type="ORF">A359_09080</name>
</gene>
<dbReference type="AlphaFoldDB" id="J3Z4P7"/>
<sequence precursor="true">MGLDTTLLALAKQGIMAEAWVHISDGLGRPQRVSISYFLYSGIAPIVYLESSLASLT</sequence>
<dbReference type="RefSeq" id="WP_014888571.1">
    <property type="nucleotide sequence ID" value="NC_018419.1"/>
</dbReference>
<dbReference type="HOGENOM" id="CLU_2994164_0_0_6"/>
<evidence type="ECO:0000313" key="1">
    <source>
        <dbReference type="EMBL" id="AFP85274.1"/>
    </source>
</evidence>
<protein>
    <submittedName>
        <fullName evidence="1">Uncharacterized protein</fullName>
    </submittedName>
</protein>
<dbReference type="Proteomes" id="UP000003936">
    <property type="component" value="Chromosome"/>
</dbReference>
<keyword evidence="2" id="KW-1185">Reference proteome</keyword>
<organism evidence="1 2">
    <name type="scientific">secondary endosymbiont of Ctenarytaina eucalypti</name>
    <dbReference type="NCBI Taxonomy" id="1199245"/>
    <lineage>
        <taxon>Bacteria</taxon>
        <taxon>Pseudomonadati</taxon>
        <taxon>Pseudomonadota</taxon>
        <taxon>Gammaproteobacteria</taxon>
        <taxon>Enterobacterales</taxon>
        <taxon>Enterobacteriaceae</taxon>
        <taxon>aphid secondary symbionts</taxon>
    </lineage>
</organism>
<name>J3Z4P7_9ENTR</name>
<proteinExistence type="predicted"/>
<accession>J3Z4P7</accession>